<name>A0A811U2C8_CERCA</name>
<proteinExistence type="predicted"/>
<evidence type="ECO:0000313" key="2">
    <source>
        <dbReference type="EMBL" id="CAD6991633.1"/>
    </source>
</evidence>
<gene>
    <name evidence="2" type="ORF">CCAP1982_LOCUS547</name>
</gene>
<feature type="region of interest" description="Disordered" evidence="1">
    <location>
        <begin position="1"/>
        <end position="26"/>
    </location>
</feature>
<dbReference type="Proteomes" id="UP000606786">
    <property type="component" value="Unassembled WGS sequence"/>
</dbReference>
<evidence type="ECO:0000256" key="1">
    <source>
        <dbReference type="SAM" id="MobiDB-lite"/>
    </source>
</evidence>
<sequence length="102" mass="10980">MSHTEFAKRPTYVEDDDRGGSLSGGGVNAKVDVAQFAVAVTNDDEGTCGAMRCDGGGGDSWNVGPNLGFVENETDIALEARQKFLRTSRSRKNILKSLQQQE</sequence>
<organism evidence="2 3">
    <name type="scientific">Ceratitis capitata</name>
    <name type="common">Mediterranean fruit fly</name>
    <name type="synonym">Tephritis capitata</name>
    <dbReference type="NCBI Taxonomy" id="7213"/>
    <lineage>
        <taxon>Eukaryota</taxon>
        <taxon>Metazoa</taxon>
        <taxon>Ecdysozoa</taxon>
        <taxon>Arthropoda</taxon>
        <taxon>Hexapoda</taxon>
        <taxon>Insecta</taxon>
        <taxon>Pterygota</taxon>
        <taxon>Neoptera</taxon>
        <taxon>Endopterygota</taxon>
        <taxon>Diptera</taxon>
        <taxon>Brachycera</taxon>
        <taxon>Muscomorpha</taxon>
        <taxon>Tephritoidea</taxon>
        <taxon>Tephritidae</taxon>
        <taxon>Ceratitis</taxon>
        <taxon>Ceratitis</taxon>
    </lineage>
</organism>
<protein>
    <submittedName>
        <fullName evidence="2">(Mediterranean fruit fly) hypothetical protein</fullName>
    </submittedName>
</protein>
<feature type="compositionally biased region" description="Basic and acidic residues" evidence="1">
    <location>
        <begin position="1"/>
        <end position="12"/>
    </location>
</feature>
<comment type="caution">
    <text evidence="2">The sequence shown here is derived from an EMBL/GenBank/DDBJ whole genome shotgun (WGS) entry which is preliminary data.</text>
</comment>
<dbReference type="EMBL" id="CAJHJT010000001">
    <property type="protein sequence ID" value="CAD6991633.1"/>
    <property type="molecule type" value="Genomic_DNA"/>
</dbReference>
<reference evidence="2" key="1">
    <citation type="submission" date="2020-11" db="EMBL/GenBank/DDBJ databases">
        <authorList>
            <person name="Whitehead M."/>
        </authorList>
    </citation>
    <scope>NUCLEOTIDE SEQUENCE</scope>
    <source>
        <strain evidence="2">EGII</strain>
    </source>
</reference>
<evidence type="ECO:0000313" key="3">
    <source>
        <dbReference type="Proteomes" id="UP000606786"/>
    </source>
</evidence>
<dbReference type="AlphaFoldDB" id="A0A811U2C8"/>
<keyword evidence="3" id="KW-1185">Reference proteome</keyword>
<accession>A0A811U2C8</accession>